<dbReference type="Gene3D" id="3.40.50.1240">
    <property type="entry name" value="Phosphoglycerate mutase-like"/>
    <property type="match status" value="1"/>
</dbReference>
<proteinExistence type="predicted"/>
<comment type="caution">
    <text evidence="1">The sequence shown here is derived from an EMBL/GenBank/DDBJ whole genome shotgun (WGS) entry which is preliminary data.</text>
</comment>
<dbReference type="PANTHER" id="PTHR48100">
    <property type="entry name" value="BROAD-SPECIFICITY PHOSPHATASE YOR283W-RELATED"/>
    <property type="match status" value="1"/>
</dbReference>
<dbReference type="InterPro" id="IPR050275">
    <property type="entry name" value="PGM_Phosphatase"/>
</dbReference>
<evidence type="ECO:0008006" key="2">
    <source>
        <dbReference type="Google" id="ProtNLM"/>
    </source>
</evidence>
<evidence type="ECO:0000313" key="1">
    <source>
        <dbReference type="EMBL" id="KKO01514.1"/>
    </source>
</evidence>
<dbReference type="InterPro" id="IPR013078">
    <property type="entry name" value="His_Pase_superF_clade-1"/>
</dbReference>
<dbReference type="GO" id="GO:0005737">
    <property type="term" value="C:cytoplasm"/>
    <property type="evidence" value="ECO:0007669"/>
    <property type="project" value="TreeGrafter"/>
</dbReference>
<sequence length="190" mass="21282">MSVTIDLLRHGETEQGGGFRGSIDDPLTAYGWEQMHTSCQRADPWQGVISSPLQRCAAFAEKLATARALPLEHVAALQELHFGDWEGRHPRDLMIEHAELLGKFWADPYAFTPPAGEHLLAFEKRVLGAVDLLAERYANQRLLVVTHGGVIRLLLARARQLPRRDLLQVEVNHAQRFTLCCESAGRITEV</sequence>
<gene>
    <name evidence="1" type="ORF">LCGC14_0117280</name>
</gene>
<dbReference type="SMART" id="SM00855">
    <property type="entry name" value="PGAM"/>
    <property type="match status" value="1"/>
</dbReference>
<dbReference type="GO" id="GO:0016791">
    <property type="term" value="F:phosphatase activity"/>
    <property type="evidence" value="ECO:0007669"/>
    <property type="project" value="TreeGrafter"/>
</dbReference>
<dbReference type="CDD" id="cd07067">
    <property type="entry name" value="HP_PGM_like"/>
    <property type="match status" value="1"/>
</dbReference>
<dbReference type="AlphaFoldDB" id="A0A0F9YA36"/>
<reference evidence="1" key="1">
    <citation type="journal article" date="2015" name="Nature">
        <title>Complex archaea that bridge the gap between prokaryotes and eukaryotes.</title>
        <authorList>
            <person name="Spang A."/>
            <person name="Saw J.H."/>
            <person name="Jorgensen S.L."/>
            <person name="Zaremba-Niedzwiedzka K."/>
            <person name="Martijn J."/>
            <person name="Lind A.E."/>
            <person name="van Eijk R."/>
            <person name="Schleper C."/>
            <person name="Guy L."/>
            <person name="Ettema T.J."/>
        </authorList>
    </citation>
    <scope>NUCLEOTIDE SEQUENCE</scope>
</reference>
<organism evidence="1">
    <name type="scientific">marine sediment metagenome</name>
    <dbReference type="NCBI Taxonomy" id="412755"/>
    <lineage>
        <taxon>unclassified sequences</taxon>
        <taxon>metagenomes</taxon>
        <taxon>ecological metagenomes</taxon>
    </lineage>
</organism>
<dbReference type="EMBL" id="LAZR01000035">
    <property type="protein sequence ID" value="KKO01514.1"/>
    <property type="molecule type" value="Genomic_DNA"/>
</dbReference>
<dbReference type="PANTHER" id="PTHR48100:SF1">
    <property type="entry name" value="HISTIDINE PHOSPHATASE FAMILY PROTEIN-RELATED"/>
    <property type="match status" value="1"/>
</dbReference>
<dbReference type="InterPro" id="IPR029033">
    <property type="entry name" value="His_PPase_superfam"/>
</dbReference>
<dbReference type="SUPFAM" id="SSF53254">
    <property type="entry name" value="Phosphoglycerate mutase-like"/>
    <property type="match status" value="1"/>
</dbReference>
<dbReference type="Pfam" id="PF00300">
    <property type="entry name" value="His_Phos_1"/>
    <property type="match status" value="1"/>
</dbReference>
<name>A0A0F9YA36_9ZZZZ</name>
<accession>A0A0F9YA36</accession>
<dbReference type="PIRSF" id="PIRSF000709">
    <property type="entry name" value="6PFK_2-Ptase"/>
    <property type="match status" value="1"/>
</dbReference>
<protein>
    <recommendedName>
        <fullName evidence="2">Alpha-ribazole phosphatase</fullName>
    </recommendedName>
</protein>